<organism evidence="1 2">
    <name type="scientific">Corynebacterium argentoratense DSM 44202</name>
    <dbReference type="NCBI Taxonomy" id="1348662"/>
    <lineage>
        <taxon>Bacteria</taxon>
        <taxon>Bacillati</taxon>
        <taxon>Actinomycetota</taxon>
        <taxon>Actinomycetes</taxon>
        <taxon>Mycobacteriales</taxon>
        <taxon>Corynebacteriaceae</taxon>
        <taxon>Corynebacterium</taxon>
    </lineage>
</organism>
<dbReference type="AlphaFoldDB" id="U3GX92"/>
<protein>
    <submittedName>
        <fullName evidence="1">Uncharacterized protein</fullName>
    </submittedName>
</protein>
<dbReference type="PATRIC" id="fig|1348662.3.peg.1851"/>
<dbReference type="InterPro" id="IPR045522">
    <property type="entry name" value="DUF6474"/>
</dbReference>
<reference evidence="1 2" key="1">
    <citation type="journal article" date="2013" name="Genome Announc.">
        <title>Whole-Genome Sequence of the Clinical Strain Corynebacterium argentoratense DSM 44202, Isolated from a Human Throat Specimen.</title>
        <authorList>
            <person name="Bomholt C."/>
            <person name="Glaub A."/>
            <person name="Gravermann K."/>
            <person name="Albersmeier A."/>
            <person name="Brinkrolf K."/>
            <person name="Ruckert C."/>
            <person name="Tauch A."/>
        </authorList>
    </citation>
    <scope>NUCLEOTIDE SEQUENCE [LARGE SCALE GENOMIC DNA]</scope>
    <source>
        <strain evidence="1">DSM 44202</strain>
    </source>
</reference>
<dbReference type="KEGG" id="caz:CARG_09365"/>
<keyword evidence="2" id="KW-1185">Reference proteome</keyword>
<dbReference type="HOGENOM" id="CLU_2286751_0_0_11"/>
<dbReference type="EMBL" id="CP006365">
    <property type="protein sequence ID" value="AGU15969.1"/>
    <property type="molecule type" value="Genomic_DNA"/>
</dbReference>
<gene>
    <name evidence="1" type="ORF">CARG_09365</name>
</gene>
<evidence type="ECO:0000313" key="1">
    <source>
        <dbReference type="EMBL" id="AGU15969.1"/>
    </source>
</evidence>
<accession>U3GX92</accession>
<dbReference type="OrthoDB" id="4424402at2"/>
<evidence type="ECO:0000313" key="2">
    <source>
        <dbReference type="Proteomes" id="UP000016943"/>
    </source>
</evidence>
<proteinExistence type="predicted"/>
<dbReference type="Proteomes" id="UP000016943">
    <property type="component" value="Chromosome"/>
</dbReference>
<name>U3GX92_9CORY</name>
<dbReference type="GeneID" id="78250599"/>
<dbReference type="RefSeq" id="WP_021012365.1">
    <property type="nucleotide sequence ID" value="NC_022198.1"/>
</dbReference>
<dbReference type="Pfam" id="PF20079">
    <property type="entry name" value="DUF6474"/>
    <property type="match status" value="1"/>
</dbReference>
<sequence>MKKLFSLARLLAPLALPLIYRGLTSGRQLLSANEESEQALRARITAARTAIDESDKPKGFQRDAHDRLDQLENAIADARSLPAKQRAKKFLAISRDIKHTV</sequence>